<evidence type="ECO:0000256" key="2">
    <source>
        <dbReference type="ARBA" id="ARBA00022801"/>
    </source>
</evidence>
<dbReference type="Pfam" id="PF00293">
    <property type="entry name" value="NUDIX"/>
    <property type="match status" value="1"/>
</dbReference>
<dbReference type="Pfam" id="PF00583">
    <property type="entry name" value="Acetyltransf_1"/>
    <property type="match status" value="1"/>
</dbReference>
<protein>
    <submittedName>
        <fullName evidence="6">GNAT family N-acetyltransferase</fullName>
        <ecNumber evidence="6">2.3.1.-</ecNumber>
    </submittedName>
</protein>
<evidence type="ECO:0000259" key="4">
    <source>
        <dbReference type="PROSITE" id="PS51186"/>
    </source>
</evidence>
<evidence type="ECO:0000259" key="5">
    <source>
        <dbReference type="PROSITE" id="PS51462"/>
    </source>
</evidence>
<dbReference type="Gene3D" id="3.40.630.30">
    <property type="match status" value="1"/>
</dbReference>
<keyword evidence="7" id="KW-1185">Reference proteome</keyword>
<organism evidence="6 7">
    <name type="scientific">Streptomyces pakalii</name>
    <dbReference type="NCBI Taxonomy" id="3036494"/>
    <lineage>
        <taxon>Bacteria</taxon>
        <taxon>Bacillati</taxon>
        <taxon>Actinomycetota</taxon>
        <taxon>Actinomycetes</taxon>
        <taxon>Kitasatosporales</taxon>
        <taxon>Streptomycetaceae</taxon>
        <taxon>Streptomyces</taxon>
    </lineage>
</organism>
<gene>
    <name evidence="6" type="ORF">P5W92_09135</name>
</gene>
<dbReference type="Proteomes" id="UP001237194">
    <property type="component" value="Unassembled WGS sequence"/>
</dbReference>
<dbReference type="InterPro" id="IPR050832">
    <property type="entry name" value="Bact_Acetyltransf"/>
</dbReference>
<comment type="caution">
    <text evidence="6">The sequence shown here is derived from an EMBL/GenBank/DDBJ whole genome shotgun (WGS) entry which is preliminary data.</text>
</comment>
<accession>A0ABT7D438</accession>
<dbReference type="InterPro" id="IPR000086">
    <property type="entry name" value="NUDIX_hydrolase_dom"/>
</dbReference>
<dbReference type="InterPro" id="IPR000182">
    <property type="entry name" value="GNAT_dom"/>
</dbReference>
<evidence type="ECO:0000313" key="7">
    <source>
        <dbReference type="Proteomes" id="UP001237194"/>
    </source>
</evidence>
<dbReference type="EMBL" id="JARWAF010000003">
    <property type="protein sequence ID" value="MDJ1640570.1"/>
    <property type="molecule type" value="Genomic_DNA"/>
</dbReference>
<dbReference type="PROSITE" id="PS51462">
    <property type="entry name" value="NUDIX"/>
    <property type="match status" value="1"/>
</dbReference>
<feature type="domain" description="N-acetyltransferase" evidence="4">
    <location>
        <begin position="19"/>
        <end position="177"/>
    </location>
</feature>
<dbReference type="Gene3D" id="3.90.79.10">
    <property type="entry name" value="Nucleoside Triphosphate Pyrophosphohydrolase"/>
    <property type="match status" value="1"/>
</dbReference>
<dbReference type="SUPFAM" id="SSF55729">
    <property type="entry name" value="Acyl-CoA N-acyltransferases (Nat)"/>
    <property type="match status" value="1"/>
</dbReference>
<name>A0ABT7D438_9ACTN</name>
<dbReference type="CDD" id="cd04301">
    <property type="entry name" value="NAT_SF"/>
    <property type="match status" value="1"/>
</dbReference>
<proteinExistence type="predicted"/>
<dbReference type="SUPFAM" id="SSF55811">
    <property type="entry name" value="Nudix"/>
    <property type="match status" value="1"/>
</dbReference>
<evidence type="ECO:0000256" key="1">
    <source>
        <dbReference type="ARBA" id="ARBA00022679"/>
    </source>
</evidence>
<evidence type="ECO:0000256" key="3">
    <source>
        <dbReference type="ARBA" id="ARBA00023315"/>
    </source>
</evidence>
<sequence length="339" mass="36406">MRDIAPPADSNLRTAETSLVVRAATPADAEAIMRMRSELILTEPLDEAWTAAGSADLARRLEPGGDARAVIVVSQDGRPASCALGFVHRLLPAPAYPKGLAGRVHLVATLPAFRRRGHARRAVSALLDQLASEGVTLFELNAGEEASPLYEQLGFAPASSMMRMTRLVAREDQAPGPPPAPHYAETVPKFTGYACVLLTDQGGRPVQLHATYSSSHPWQFPGGTMDHGEQPLQTAQRECYEETGLVVKGPLRLLASAFTPPGGPWPFGTAGWIFDGGCLTPEEIRSITLDAEEHDDVRVLAVEDWKGLMPAQDFARLEAVMAARATGTAQQITWGWGDA</sequence>
<keyword evidence="2" id="KW-0378">Hydrolase</keyword>
<dbReference type="PANTHER" id="PTHR43877">
    <property type="entry name" value="AMINOALKYLPHOSPHONATE N-ACETYLTRANSFERASE-RELATED-RELATED"/>
    <property type="match status" value="1"/>
</dbReference>
<keyword evidence="1 6" id="KW-0808">Transferase</keyword>
<dbReference type="InterPro" id="IPR016181">
    <property type="entry name" value="Acyl_CoA_acyltransferase"/>
</dbReference>
<feature type="domain" description="Nudix hydrolase" evidence="5">
    <location>
        <begin position="188"/>
        <end position="322"/>
    </location>
</feature>
<dbReference type="GO" id="GO:0016746">
    <property type="term" value="F:acyltransferase activity"/>
    <property type="evidence" value="ECO:0007669"/>
    <property type="project" value="UniProtKB-KW"/>
</dbReference>
<dbReference type="PRINTS" id="PR00502">
    <property type="entry name" value="NUDIXFAMILY"/>
</dbReference>
<reference evidence="6 7" key="1">
    <citation type="submission" date="2023-04" db="EMBL/GenBank/DDBJ databases">
        <title>A novel species of the genus Streptomyces: Streptomyces pakalii sp. nov. isolated from a Mexican soil jungle.</title>
        <authorList>
            <person name="Chavez-Hernandez M.A."/>
            <person name="Ortiz-Alvarez J."/>
            <person name="Villa-Tanaca L."/>
            <person name="Hernandez-Rodriguez C."/>
        </authorList>
    </citation>
    <scope>NUCLEOTIDE SEQUENCE [LARGE SCALE GENOMIC DNA]</scope>
    <source>
        <strain evidence="6 7">ENCB-J15</strain>
    </source>
</reference>
<dbReference type="EC" id="2.3.1.-" evidence="6"/>
<keyword evidence="3 6" id="KW-0012">Acyltransferase</keyword>
<evidence type="ECO:0000313" key="6">
    <source>
        <dbReference type="EMBL" id="MDJ1640570.1"/>
    </source>
</evidence>
<dbReference type="InterPro" id="IPR020476">
    <property type="entry name" value="Nudix_hydrolase"/>
</dbReference>
<dbReference type="PROSITE" id="PS51186">
    <property type="entry name" value="GNAT"/>
    <property type="match status" value="1"/>
</dbReference>
<dbReference type="InterPro" id="IPR015797">
    <property type="entry name" value="NUDIX_hydrolase-like_dom_sf"/>
</dbReference>